<dbReference type="GO" id="GO:0003725">
    <property type="term" value="F:double-stranded RNA binding"/>
    <property type="evidence" value="ECO:0007669"/>
    <property type="project" value="UniProtKB-UniRule"/>
</dbReference>
<comment type="function">
    <text evidence="13">Required for the formation of a threonylcarbamoyl group on adenosine at position 37 (t(6)A37) in tRNAs that read codons beginning with adenine.</text>
</comment>
<dbReference type="PANTHER" id="PTHR17490">
    <property type="entry name" value="SUA5"/>
    <property type="match status" value="1"/>
</dbReference>
<keyword evidence="17" id="KW-1185">Reference proteome</keyword>
<evidence type="ECO:0000256" key="14">
    <source>
        <dbReference type="PIRSR" id="PIRSR004930-1"/>
    </source>
</evidence>
<evidence type="ECO:0000256" key="1">
    <source>
        <dbReference type="ARBA" id="ARBA00004496"/>
    </source>
</evidence>
<evidence type="ECO:0000256" key="12">
    <source>
        <dbReference type="ARBA" id="ARBA00048366"/>
    </source>
</evidence>
<dbReference type="PIRSF" id="PIRSF004930">
    <property type="entry name" value="Tln_factor_SUA5"/>
    <property type="match status" value="1"/>
</dbReference>
<evidence type="ECO:0000259" key="15">
    <source>
        <dbReference type="PROSITE" id="PS51163"/>
    </source>
</evidence>
<feature type="binding site" evidence="14">
    <location>
        <position position="27"/>
    </location>
    <ligand>
        <name>L-threonine</name>
        <dbReference type="ChEBI" id="CHEBI:57926"/>
    </ligand>
</feature>
<feature type="binding site" evidence="14">
    <location>
        <position position="187"/>
    </location>
    <ligand>
        <name>ATP</name>
        <dbReference type="ChEBI" id="CHEBI:30616"/>
    </ligand>
</feature>
<evidence type="ECO:0000256" key="13">
    <source>
        <dbReference type="PIRNR" id="PIRNR004930"/>
    </source>
</evidence>
<evidence type="ECO:0000256" key="9">
    <source>
        <dbReference type="ARBA" id="ARBA00022741"/>
    </source>
</evidence>
<keyword evidence="6 13" id="KW-0808">Transferase</keyword>
<keyword evidence="9 13" id="KW-0547">Nucleotide-binding</keyword>
<sequence>MTIVSKDISKAAKILIQEDLVAIPTETVYGLAGNIYSEKAIKAIFEMKQRPFFNPLIVHIKSVEQLDELAKEIPEKARLLADKFWPGPLTMVLKKQESVPDLVTAGKDSVAIRIPNHPTTLALLEALDFPLAAPSANPFGAISPTNALHVAEYFSEKLQLVLDGGDCQNGIESTIIGFENEIPVLYRLGSISVEDVEEVIGKIQIKNKKENAPDAPGMLSRHYAPATTTFLESDVAQFIKGFPDKKIGLLLFKERIENTGVMHQEILSEKGDLKEATSHLYAAMHRLDKMDLDMIVAERFPDFELGKSINDRLERATKK</sequence>
<dbReference type="InterPro" id="IPR050156">
    <property type="entry name" value="TC-AMP_synthase_SUA5"/>
</dbReference>
<feature type="binding site" evidence="14">
    <location>
        <position position="133"/>
    </location>
    <ligand>
        <name>L-threonine</name>
        <dbReference type="ChEBI" id="CHEBI:57926"/>
    </ligand>
</feature>
<dbReference type="EMBL" id="QCZH01000003">
    <property type="protein sequence ID" value="PWA10453.1"/>
    <property type="molecule type" value="Genomic_DNA"/>
</dbReference>
<keyword evidence="10 13" id="KW-0067">ATP-binding</keyword>
<organism evidence="16 17">
    <name type="scientific">Flavobacterium laiguense</name>
    <dbReference type="NCBI Taxonomy" id="2169409"/>
    <lineage>
        <taxon>Bacteria</taxon>
        <taxon>Pseudomonadati</taxon>
        <taxon>Bacteroidota</taxon>
        <taxon>Flavobacteriia</taxon>
        <taxon>Flavobacteriales</taxon>
        <taxon>Flavobacteriaceae</taxon>
        <taxon>Flavobacterium</taxon>
    </lineage>
</organism>
<dbReference type="GO" id="GO:0005737">
    <property type="term" value="C:cytoplasm"/>
    <property type="evidence" value="ECO:0007669"/>
    <property type="project" value="UniProtKB-SubCell"/>
</dbReference>
<comment type="caution">
    <text evidence="16">The sequence shown here is derived from an EMBL/GenBank/DDBJ whole genome shotgun (WGS) entry which is preliminary data.</text>
</comment>
<comment type="subcellular location">
    <subcellularLocation>
        <location evidence="1 13">Cytoplasm</location>
    </subcellularLocation>
</comment>
<dbReference type="GO" id="GO:0000049">
    <property type="term" value="F:tRNA binding"/>
    <property type="evidence" value="ECO:0007669"/>
    <property type="project" value="TreeGrafter"/>
</dbReference>
<protein>
    <recommendedName>
        <fullName evidence="4 13">Threonylcarbamoyl-AMP synthase</fullName>
        <shortName evidence="13">TC-AMP synthase</shortName>
        <ecNumber evidence="3 13">2.7.7.87</ecNumber>
    </recommendedName>
    <alternativeName>
        <fullName evidence="11 13">L-threonylcarbamoyladenylate synthase</fullName>
    </alternativeName>
</protein>
<feature type="binding site" evidence="14">
    <location>
        <position position="54"/>
    </location>
    <ligand>
        <name>ATP</name>
        <dbReference type="ChEBI" id="CHEBI:30616"/>
    </ligand>
</feature>
<dbReference type="InterPro" id="IPR017945">
    <property type="entry name" value="DHBP_synth_RibB-like_a/b_dom"/>
</dbReference>
<dbReference type="GO" id="GO:0008033">
    <property type="term" value="P:tRNA processing"/>
    <property type="evidence" value="ECO:0007669"/>
    <property type="project" value="UniProtKB-KW"/>
</dbReference>
<feature type="binding site" evidence="14">
    <location>
        <position position="59"/>
    </location>
    <ligand>
        <name>ATP</name>
        <dbReference type="ChEBI" id="CHEBI:30616"/>
    </ligand>
</feature>
<feature type="binding site" evidence="14">
    <location>
        <position position="223"/>
    </location>
    <ligand>
        <name>ATP</name>
        <dbReference type="ChEBI" id="CHEBI:30616"/>
    </ligand>
</feature>
<dbReference type="InterPro" id="IPR006070">
    <property type="entry name" value="Sua5-like_dom"/>
</dbReference>
<dbReference type="Pfam" id="PF03481">
    <property type="entry name" value="Sua5_C"/>
    <property type="match status" value="1"/>
</dbReference>
<evidence type="ECO:0000313" key="16">
    <source>
        <dbReference type="EMBL" id="PWA10453.1"/>
    </source>
</evidence>
<evidence type="ECO:0000256" key="6">
    <source>
        <dbReference type="ARBA" id="ARBA00022679"/>
    </source>
</evidence>
<dbReference type="Gene3D" id="3.90.870.10">
    <property type="entry name" value="DHBP synthase"/>
    <property type="match status" value="1"/>
</dbReference>
<dbReference type="OrthoDB" id="9814580at2"/>
<dbReference type="InterPro" id="IPR038385">
    <property type="entry name" value="Sua5/YwlC_C"/>
</dbReference>
<feature type="binding site" evidence="14">
    <location>
        <position position="113"/>
    </location>
    <ligand>
        <name>L-threonine</name>
        <dbReference type="ChEBI" id="CHEBI:57926"/>
    </ligand>
</feature>
<dbReference type="SUPFAM" id="SSF55821">
    <property type="entry name" value="YrdC/RibB"/>
    <property type="match status" value="1"/>
</dbReference>
<feature type="binding site" evidence="14">
    <location>
        <position position="50"/>
    </location>
    <ligand>
        <name>ATP</name>
        <dbReference type="ChEBI" id="CHEBI:30616"/>
    </ligand>
</feature>
<feature type="binding site" evidence="14">
    <location>
        <position position="173"/>
    </location>
    <ligand>
        <name>L-threonine</name>
        <dbReference type="ChEBI" id="CHEBI:57926"/>
    </ligand>
</feature>
<feature type="binding site" evidence="14">
    <location>
        <position position="143"/>
    </location>
    <ligand>
        <name>ATP</name>
        <dbReference type="ChEBI" id="CHEBI:30616"/>
    </ligand>
</feature>
<feature type="domain" description="YrdC-like" evidence="15">
    <location>
        <begin position="5"/>
        <end position="191"/>
    </location>
</feature>
<reference evidence="16 17" key="1">
    <citation type="submission" date="2018-04" db="EMBL/GenBank/DDBJ databases">
        <title>Flavobacterium sp. nov., isolated from glacier ice.</title>
        <authorList>
            <person name="Liu Q."/>
            <person name="Xin Y.-H."/>
        </authorList>
    </citation>
    <scope>NUCLEOTIDE SEQUENCE [LARGE SCALE GENOMIC DNA]</scope>
    <source>
        <strain evidence="16 17">LB2P30</strain>
    </source>
</reference>
<dbReference type="InterPro" id="IPR005145">
    <property type="entry name" value="Sua5_C"/>
</dbReference>
<evidence type="ECO:0000313" key="17">
    <source>
        <dbReference type="Proteomes" id="UP000245618"/>
    </source>
</evidence>
<dbReference type="NCBIfam" id="TIGR00057">
    <property type="entry name" value="L-threonylcarbamoyladenylate synthase"/>
    <property type="match status" value="1"/>
</dbReference>
<accession>A0A2U1K0A3</accession>
<dbReference type="FunFam" id="3.90.870.10:FF:000009">
    <property type="entry name" value="Threonylcarbamoyl-AMP synthase, putative"/>
    <property type="match status" value="1"/>
</dbReference>
<feature type="binding site" evidence="14">
    <location>
        <position position="135"/>
    </location>
    <ligand>
        <name>ATP</name>
        <dbReference type="ChEBI" id="CHEBI:30616"/>
    </ligand>
</feature>
<dbReference type="Proteomes" id="UP000245618">
    <property type="component" value="Unassembled WGS sequence"/>
</dbReference>
<gene>
    <name evidence="16" type="ORF">DB891_04265</name>
</gene>
<keyword evidence="5 13" id="KW-0963">Cytoplasm</keyword>
<dbReference type="RefSeq" id="WP_116760941.1">
    <property type="nucleotide sequence ID" value="NZ_QCZH01000003.1"/>
</dbReference>
<dbReference type="AlphaFoldDB" id="A0A2U1K0A3"/>
<evidence type="ECO:0000256" key="10">
    <source>
        <dbReference type="ARBA" id="ARBA00022840"/>
    </source>
</evidence>
<evidence type="ECO:0000256" key="5">
    <source>
        <dbReference type="ARBA" id="ARBA00022490"/>
    </source>
</evidence>
<dbReference type="PROSITE" id="PS51163">
    <property type="entry name" value="YRDC"/>
    <property type="match status" value="1"/>
</dbReference>
<keyword evidence="8 13" id="KW-0548">Nucleotidyltransferase</keyword>
<dbReference type="GO" id="GO:0005524">
    <property type="term" value="F:ATP binding"/>
    <property type="evidence" value="ECO:0007669"/>
    <property type="project" value="UniProtKB-UniRule"/>
</dbReference>
<evidence type="ECO:0000256" key="2">
    <source>
        <dbReference type="ARBA" id="ARBA00007663"/>
    </source>
</evidence>
<evidence type="ECO:0000256" key="4">
    <source>
        <dbReference type="ARBA" id="ARBA00015492"/>
    </source>
</evidence>
<dbReference type="GO" id="GO:0006450">
    <property type="term" value="P:regulation of translational fidelity"/>
    <property type="evidence" value="ECO:0007669"/>
    <property type="project" value="TreeGrafter"/>
</dbReference>
<dbReference type="Pfam" id="PF01300">
    <property type="entry name" value="Sua5_yciO_yrdC"/>
    <property type="match status" value="1"/>
</dbReference>
<comment type="similarity">
    <text evidence="2 13">Belongs to the SUA5 family.</text>
</comment>
<proteinExistence type="inferred from homology"/>
<dbReference type="Gene3D" id="3.40.50.11030">
    <property type="entry name" value="Threonylcarbamoyl-AMP synthase, C-terminal domain"/>
    <property type="match status" value="1"/>
</dbReference>
<evidence type="ECO:0000256" key="7">
    <source>
        <dbReference type="ARBA" id="ARBA00022694"/>
    </source>
</evidence>
<keyword evidence="7 13" id="KW-0819">tRNA processing</keyword>
<evidence type="ECO:0000256" key="11">
    <source>
        <dbReference type="ARBA" id="ARBA00029774"/>
    </source>
</evidence>
<evidence type="ECO:0000256" key="3">
    <source>
        <dbReference type="ARBA" id="ARBA00012584"/>
    </source>
</evidence>
<dbReference type="EC" id="2.7.7.87" evidence="3 13"/>
<dbReference type="GO" id="GO:0061710">
    <property type="term" value="F:L-threonylcarbamoyladenylate synthase"/>
    <property type="evidence" value="ECO:0007669"/>
    <property type="project" value="UniProtKB-EC"/>
</dbReference>
<name>A0A2U1K0A3_9FLAO</name>
<evidence type="ECO:0000256" key="8">
    <source>
        <dbReference type="ARBA" id="ARBA00022695"/>
    </source>
</evidence>
<comment type="catalytic activity">
    <reaction evidence="12 13">
        <text>L-threonine + hydrogencarbonate + ATP = L-threonylcarbamoyladenylate + diphosphate + H2O</text>
        <dbReference type="Rhea" id="RHEA:36407"/>
        <dbReference type="ChEBI" id="CHEBI:15377"/>
        <dbReference type="ChEBI" id="CHEBI:17544"/>
        <dbReference type="ChEBI" id="CHEBI:30616"/>
        <dbReference type="ChEBI" id="CHEBI:33019"/>
        <dbReference type="ChEBI" id="CHEBI:57926"/>
        <dbReference type="ChEBI" id="CHEBI:73682"/>
        <dbReference type="EC" id="2.7.7.87"/>
    </reaction>
</comment>
<dbReference type="PANTHER" id="PTHR17490:SF16">
    <property type="entry name" value="THREONYLCARBAMOYL-AMP SYNTHASE"/>
    <property type="match status" value="1"/>
</dbReference>
<dbReference type="InterPro" id="IPR010923">
    <property type="entry name" value="T(6)A37_SUA5"/>
</dbReference>